<keyword evidence="5" id="KW-1185">Reference proteome</keyword>
<evidence type="ECO:0000259" key="3">
    <source>
        <dbReference type="Pfam" id="PF18885"/>
    </source>
</evidence>
<proteinExistence type="predicted"/>
<dbReference type="RefSeq" id="WP_091414252.1">
    <property type="nucleotide sequence ID" value="NZ_LT629749.1"/>
</dbReference>
<dbReference type="GO" id="GO:0016787">
    <property type="term" value="F:hydrolase activity"/>
    <property type="evidence" value="ECO:0007669"/>
    <property type="project" value="InterPro"/>
</dbReference>
<accession>A0A1H1YNN6</accession>
<evidence type="ECO:0000256" key="1">
    <source>
        <dbReference type="SAM" id="SignalP"/>
    </source>
</evidence>
<dbReference type="Gene3D" id="3.60.21.10">
    <property type="match status" value="1"/>
</dbReference>
<protein>
    <submittedName>
        <fullName evidence="4">Calcineurin-like phosphoesterase</fullName>
    </submittedName>
</protein>
<dbReference type="EMBL" id="LT629749">
    <property type="protein sequence ID" value="SDT22849.1"/>
    <property type="molecule type" value="Genomic_DNA"/>
</dbReference>
<evidence type="ECO:0000313" key="4">
    <source>
        <dbReference type="EMBL" id="SDT22849.1"/>
    </source>
</evidence>
<dbReference type="InterPro" id="IPR051918">
    <property type="entry name" value="STPP_CPPED1"/>
</dbReference>
<dbReference type="InterPro" id="IPR004843">
    <property type="entry name" value="Calcineurin-like_PHP"/>
</dbReference>
<dbReference type="PANTHER" id="PTHR43143">
    <property type="entry name" value="METALLOPHOSPHOESTERASE, CALCINEURIN SUPERFAMILY"/>
    <property type="match status" value="1"/>
</dbReference>
<dbReference type="CDD" id="cd00838">
    <property type="entry name" value="MPP_superfamily"/>
    <property type="match status" value="1"/>
</dbReference>
<sequence length="493" mass="52866">MSRPPRALLPLLVAVGAVAGLVAVPGASPAAAAVAVCSDLSTPVQHRVKPATGTGLLTTSSTEADRAVSAYGFTGDRGTAFRASATARSGLAGLHRLYAARTGDFLYSTDASEVRQAVSDGYADQGVRFHVATSAASCLTPVERWTKGGRHQMVTAPASTKALTAAGWRRERVAFYARPATTATTPVSGQPGLVTKPIATTKGTTFSFAAVPDTQQEVVGAGDTRMTNRSSWVLQQKQMSFVLQTGDLVNWDTPDHAQWARAKRGLAPLEKAKLPYTFAVGNHDTMATGVGGSARDATRSHTLLRDTDTLNSYFDAADFRGVGGAFEAGKVDNVYTLYSAGGLKWMVLTLEFCPRAAVVAWAKKVVASHPTYNVIISTHYYLTKAGKIGTTNSGYGDTSPDYVWKNLVRQYPNIKLVFSGHVGKARKARVDTGLKGNKVYSFLTTMHDRDTNPTRLVTIDTKARTLKTNVYAPKDKKSWAEYTQTIKGLTFVR</sequence>
<dbReference type="PANTHER" id="PTHR43143:SF5">
    <property type="entry name" value="SECRETED PROTEIN"/>
    <property type="match status" value="1"/>
</dbReference>
<dbReference type="OrthoDB" id="9772095at2"/>
<name>A0A1H1YNN6_9ACTN</name>
<dbReference type="SUPFAM" id="SSF56300">
    <property type="entry name" value="Metallo-dependent phosphatases"/>
    <property type="match status" value="1"/>
</dbReference>
<keyword evidence="1" id="KW-0732">Signal</keyword>
<feature type="domain" description="Calcineurin-like phosphoesterase" evidence="2">
    <location>
        <begin position="236"/>
        <end position="422"/>
    </location>
</feature>
<reference evidence="4 5" key="1">
    <citation type="submission" date="2016-10" db="EMBL/GenBank/DDBJ databases">
        <authorList>
            <person name="de Groot N.N."/>
        </authorList>
    </citation>
    <scope>NUCLEOTIDE SEQUENCE [LARGE SCALE GENOMIC DNA]</scope>
    <source>
        <strain evidence="4 5">DSM 21741</strain>
    </source>
</reference>
<gene>
    <name evidence="4" type="ORF">SAMN04488543_3369</name>
</gene>
<dbReference type="InterPro" id="IPR043708">
    <property type="entry name" value="DUF5648"/>
</dbReference>
<feature type="signal peptide" evidence="1">
    <location>
        <begin position="1"/>
        <end position="32"/>
    </location>
</feature>
<dbReference type="Pfam" id="PF00149">
    <property type="entry name" value="Metallophos"/>
    <property type="match status" value="1"/>
</dbReference>
<organism evidence="4 5">
    <name type="scientific">Friedmanniella luteola</name>
    <dbReference type="NCBI Taxonomy" id="546871"/>
    <lineage>
        <taxon>Bacteria</taxon>
        <taxon>Bacillati</taxon>
        <taxon>Actinomycetota</taxon>
        <taxon>Actinomycetes</taxon>
        <taxon>Propionibacteriales</taxon>
        <taxon>Nocardioidaceae</taxon>
        <taxon>Friedmanniella</taxon>
    </lineage>
</organism>
<evidence type="ECO:0000259" key="2">
    <source>
        <dbReference type="Pfam" id="PF00149"/>
    </source>
</evidence>
<dbReference type="AlphaFoldDB" id="A0A1H1YNN6"/>
<feature type="chain" id="PRO_5009266785" evidence="1">
    <location>
        <begin position="33"/>
        <end position="493"/>
    </location>
</feature>
<evidence type="ECO:0000313" key="5">
    <source>
        <dbReference type="Proteomes" id="UP000199092"/>
    </source>
</evidence>
<dbReference type="Pfam" id="PF18885">
    <property type="entry name" value="DUF5648"/>
    <property type="match status" value="1"/>
</dbReference>
<dbReference type="Proteomes" id="UP000199092">
    <property type="component" value="Chromosome I"/>
</dbReference>
<feature type="domain" description="DUF5648" evidence="3">
    <location>
        <begin position="44"/>
        <end position="177"/>
    </location>
</feature>
<dbReference type="InterPro" id="IPR029052">
    <property type="entry name" value="Metallo-depent_PP-like"/>
</dbReference>
<dbReference type="STRING" id="546871.SAMN04488543_3369"/>